<evidence type="ECO:0000256" key="2">
    <source>
        <dbReference type="ARBA" id="ARBA00022690"/>
    </source>
</evidence>
<dbReference type="EMBL" id="CM000880">
    <property type="protein sequence ID" value="KQK12960.1"/>
    <property type="molecule type" value="Genomic_DNA"/>
</dbReference>
<keyword evidence="4" id="KW-0611">Plant defense</keyword>
<evidence type="ECO:0000313" key="8">
    <source>
        <dbReference type="EnsemblPlants" id="KQK12960"/>
    </source>
</evidence>
<dbReference type="InterPro" id="IPR046350">
    <property type="entry name" value="Cystatin_sf"/>
</dbReference>
<accession>A0A0Q3GPP5</accession>
<keyword evidence="2" id="KW-0646">Protease inhibitor</keyword>
<dbReference type="GO" id="GO:0004869">
    <property type="term" value="F:cysteine-type endopeptidase inhibitor activity"/>
    <property type="evidence" value="ECO:0007669"/>
    <property type="project" value="UniProtKB-KW"/>
</dbReference>
<reference evidence="7" key="2">
    <citation type="submission" date="2017-06" db="EMBL/GenBank/DDBJ databases">
        <title>WGS assembly of Brachypodium distachyon.</title>
        <authorList>
            <consortium name="The International Brachypodium Initiative"/>
            <person name="Lucas S."/>
            <person name="Harmon-Smith M."/>
            <person name="Lail K."/>
            <person name="Tice H."/>
            <person name="Grimwood J."/>
            <person name="Bruce D."/>
            <person name="Barry K."/>
            <person name="Shu S."/>
            <person name="Lindquist E."/>
            <person name="Wang M."/>
            <person name="Pitluck S."/>
            <person name="Vogel J.P."/>
            <person name="Garvin D.F."/>
            <person name="Mockler T.C."/>
            <person name="Schmutz J."/>
            <person name="Rokhsar D."/>
            <person name="Bevan M.W."/>
        </authorList>
    </citation>
    <scope>NUCLEOTIDE SEQUENCE</scope>
    <source>
        <strain evidence="7">Bd21</strain>
    </source>
</reference>
<gene>
    <name evidence="8" type="primary">LOC104581964</name>
    <name evidence="7" type="ORF">BRADI_1g07051v3</name>
</gene>
<proteinExistence type="inferred from homology"/>
<reference evidence="8" key="3">
    <citation type="submission" date="2018-08" db="UniProtKB">
        <authorList>
            <consortium name="EnsemblPlants"/>
        </authorList>
    </citation>
    <scope>IDENTIFICATION</scope>
    <source>
        <strain evidence="8">cv. Bd21</strain>
    </source>
</reference>
<evidence type="ECO:0000256" key="1">
    <source>
        <dbReference type="ARBA" id="ARBA00007233"/>
    </source>
</evidence>
<evidence type="ECO:0000313" key="9">
    <source>
        <dbReference type="Proteomes" id="UP000008810"/>
    </source>
</evidence>
<dbReference type="RefSeq" id="XP_010229475.1">
    <property type="nucleotide sequence ID" value="XM_010231173.1"/>
</dbReference>
<dbReference type="InterPro" id="IPR027214">
    <property type="entry name" value="Cystatin"/>
</dbReference>
<dbReference type="KEGG" id="bdi:104581964"/>
<evidence type="ECO:0000313" key="7">
    <source>
        <dbReference type="EMBL" id="KQK12960.1"/>
    </source>
</evidence>
<keyword evidence="3" id="KW-0789">Thiol protease inhibitor</keyword>
<dbReference type="GeneID" id="104581964"/>
<dbReference type="AlphaFoldDB" id="A0A0Q3GPP5"/>
<dbReference type="OrthoDB" id="752087at2759"/>
<reference evidence="7 8" key="1">
    <citation type="journal article" date="2010" name="Nature">
        <title>Genome sequencing and analysis of the model grass Brachypodium distachyon.</title>
        <authorList>
            <consortium name="International Brachypodium Initiative"/>
        </authorList>
    </citation>
    <scope>NUCLEOTIDE SEQUENCE [LARGE SCALE GENOMIC DNA]</scope>
    <source>
        <strain evidence="7 8">Bd21</strain>
    </source>
</reference>
<protein>
    <recommendedName>
        <fullName evidence="6">Cystatin domain-containing protein</fullName>
    </recommendedName>
</protein>
<evidence type="ECO:0000259" key="6">
    <source>
        <dbReference type="Pfam" id="PF16845"/>
    </source>
</evidence>
<feature type="chain" id="PRO_5043129168" description="Cystatin domain-containing protein" evidence="5">
    <location>
        <begin position="22"/>
        <end position="116"/>
    </location>
</feature>
<dbReference type="EnsemblPlants" id="KQK12960">
    <property type="protein sequence ID" value="KQK12960"/>
    <property type="gene ID" value="BRADI_1g07051v3"/>
</dbReference>
<name>A0A0Q3GPP5_BRADI</name>
<feature type="domain" description="Cystatin" evidence="6">
    <location>
        <begin position="37"/>
        <end position="113"/>
    </location>
</feature>
<dbReference type="InterPro" id="IPR000010">
    <property type="entry name" value="Cystatin_dom"/>
</dbReference>
<dbReference type="Proteomes" id="UP000008810">
    <property type="component" value="Chromosome 1"/>
</dbReference>
<evidence type="ECO:0000256" key="5">
    <source>
        <dbReference type="SAM" id="SignalP"/>
    </source>
</evidence>
<organism evidence="7">
    <name type="scientific">Brachypodium distachyon</name>
    <name type="common">Purple false brome</name>
    <name type="synonym">Trachynia distachya</name>
    <dbReference type="NCBI Taxonomy" id="15368"/>
    <lineage>
        <taxon>Eukaryota</taxon>
        <taxon>Viridiplantae</taxon>
        <taxon>Streptophyta</taxon>
        <taxon>Embryophyta</taxon>
        <taxon>Tracheophyta</taxon>
        <taxon>Spermatophyta</taxon>
        <taxon>Magnoliopsida</taxon>
        <taxon>Liliopsida</taxon>
        <taxon>Poales</taxon>
        <taxon>Poaceae</taxon>
        <taxon>BOP clade</taxon>
        <taxon>Pooideae</taxon>
        <taxon>Stipodae</taxon>
        <taxon>Brachypodieae</taxon>
        <taxon>Brachypodium</taxon>
    </lineage>
</organism>
<evidence type="ECO:0000256" key="3">
    <source>
        <dbReference type="ARBA" id="ARBA00022704"/>
    </source>
</evidence>
<evidence type="ECO:0000256" key="4">
    <source>
        <dbReference type="ARBA" id="ARBA00022821"/>
    </source>
</evidence>
<keyword evidence="5" id="KW-0732">Signal</keyword>
<sequence length="116" mass="12932">MRTSSCLLLLAVVTIIAVVYPVTTSAQQPWHPIDGEDIDRPFYQILGGWAVMEHVKQAHDGLKFSKVFSGEKQDLSTSVKYHFVIIASDRGGKTDRYDAELIEGNPRRLISFAPAN</sequence>
<dbReference type="GO" id="GO:0006952">
    <property type="term" value="P:defense response"/>
    <property type="evidence" value="ECO:0007669"/>
    <property type="project" value="UniProtKB-KW"/>
</dbReference>
<dbReference type="PANTHER" id="PTHR47116">
    <property type="entry name" value="PHLOEM FILAMENT PROTEIN"/>
    <property type="match status" value="1"/>
</dbReference>
<feature type="signal peptide" evidence="5">
    <location>
        <begin position="1"/>
        <end position="21"/>
    </location>
</feature>
<dbReference type="SUPFAM" id="SSF54403">
    <property type="entry name" value="Cystatin/monellin"/>
    <property type="match status" value="1"/>
</dbReference>
<keyword evidence="9" id="KW-1185">Reference proteome</keyword>
<dbReference type="Gramene" id="KQK12960">
    <property type="protein sequence ID" value="KQK12960"/>
    <property type="gene ID" value="BRADI_1g07051v3"/>
</dbReference>
<dbReference type="Gene3D" id="3.10.450.10">
    <property type="match status" value="1"/>
</dbReference>
<comment type="similarity">
    <text evidence="1">Belongs to the cystatin family. Phytocystatin subfamily.</text>
</comment>
<dbReference type="Pfam" id="PF16845">
    <property type="entry name" value="SQAPI"/>
    <property type="match status" value="1"/>
</dbReference>